<dbReference type="Proteomes" id="UP000626210">
    <property type="component" value="Unassembled WGS sequence"/>
</dbReference>
<gene>
    <name evidence="2" type="ORF">GCM10007320_53000</name>
</gene>
<dbReference type="PANTHER" id="PTHR11102">
    <property type="entry name" value="SEL-1-LIKE PROTEIN"/>
    <property type="match status" value="1"/>
</dbReference>
<dbReference type="InterPro" id="IPR050767">
    <property type="entry name" value="Sel1_AlgK"/>
</dbReference>
<organism evidence="2 3">
    <name type="scientific">Pseudorhodoferax aquiterrae</name>
    <dbReference type="NCBI Taxonomy" id="747304"/>
    <lineage>
        <taxon>Bacteria</taxon>
        <taxon>Pseudomonadati</taxon>
        <taxon>Pseudomonadota</taxon>
        <taxon>Betaproteobacteria</taxon>
        <taxon>Burkholderiales</taxon>
        <taxon>Comamonadaceae</taxon>
    </lineage>
</organism>
<evidence type="ECO:0008006" key="4">
    <source>
        <dbReference type="Google" id="ProtNLM"/>
    </source>
</evidence>
<protein>
    <recommendedName>
        <fullName evidence="4">Sel1 repeat family protein</fullName>
    </recommendedName>
</protein>
<sequence length="248" mass="26749">MRMRQALLAACMALAGATQAQPAPSAPALDAQAVYARARHFAGLTGQVVDLAQAHAHLRQAAAFGHLQAQVDLAYLYLDGNAQVPKDPAAAFHWFHQAATKGAVPAQCMLGDFYLNGWGGARKDAAEAVRWYRRSAAASDPCASRAQYALYRAHAEGTGVRRDMRVAIDWLQQAAEAGNPRAQRALGRAYDRGEGVARDPALARVWLRKSREGVAPHDDHEHDMPSFAGPLLFKKLAPFAPPAKEPSP</sequence>
<dbReference type="PANTHER" id="PTHR11102:SF160">
    <property type="entry name" value="ERAD-ASSOCIATED E3 UBIQUITIN-PROTEIN LIGASE COMPONENT HRD3"/>
    <property type="match status" value="1"/>
</dbReference>
<dbReference type="SMART" id="SM00671">
    <property type="entry name" value="SEL1"/>
    <property type="match status" value="5"/>
</dbReference>
<feature type="signal peptide" evidence="1">
    <location>
        <begin position="1"/>
        <end position="20"/>
    </location>
</feature>
<keyword evidence="3" id="KW-1185">Reference proteome</keyword>
<proteinExistence type="predicted"/>
<evidence type="ECO:0000313" key="2">
    <source>
        <dbReference type="EMBL" id="GHC97815.1"/>
    </source>
</evidence>
<accession>A0ABQ3G8V9</accession>
<reference evidence="3" key="1">
    <citation type="journal article" date="2019" name="Int. J. Syst. Evol. Microbiol.">
        <title>The Global Catalogue of Microorganisms (GCM) 10K type strain sequencing project: providing services to taxonomists for standard genome sequencing and annotation.</title>
        <authorList>
            <consortium name="The Broad Institute Genomics Platform"/>
            <consortium name="The Broad Institute Genome Sequencing Center for Infectious Disease"/>
            <person name="Wu L."/>
            <person name="Ma J."/>
        </authorList>
    </citation>
    <scope>NUCLEOTIDE SEQUENCE [LARGE SCALE GENOMIC DNA]</scope>
    <source>
        <strain evidence="3">KCTC 23314</strain>
    </source>
</reference>
<evidence type="ECO:0000256" key="1">
    <source>
        <dbReference type="SAM" id="SignalP"/>
    </source>
</evidence>
<dbReference type="Gene3D" id="1.25.40.10">
    <property type="entry name" value="Tetratricopeptide repeat domain"/>
    <property type="match status" value="1"/>
</dbReference>
<evidence type="ECO:0000313" key="3">
    <source>
        <dbReference type="Proteomes" id="UP000626210"/>
    </source>
</evidence>
<dbReference type="InterPro" id="IPR006597">
    <property type="entry name" value="Sel1-like"/>
</dbReference>
<feature type="chain" id="PRO_5046494854" description="Sel1 repeat family protein" evidence="1">
    <location>
        <begin position="21"/>
        <end position="248"/>
    </location>
</feature>
<keyword evidence="1" id="KW-0732">Signal</keyword>
<dbReference type="SUPFAM" id="SSF81901">
    <property type="entry name" value="HCP-like"/>
    <property type="match status" value="2"/>
</dbReference>
<dbReference type="InterPro" id="IPR011990">
    <property type="entry name" value="TPR-like_helical_dom_sf"/>
</dbReference>
<name>A0ABQ3G8V9_9BURK</name>
<dbReference type="EMBL" id="BMYK01000024">
    <property type="protein sequence ID" value="GHC97815.1"/>
    <property type="molecule type" value="Genomic_DNA"/>
</dbReference>
<comment type="caution">
    <text evidence="2">The sequence shown here is derived from an EMBL/GenBank/DDBJ whole genome shotgun (WGS) entry which is preliminary data.</text>
</comment>
<dbReference type="Pfam" id="PF08238">
    <property type="entry name" value="Sel1"/>
    <property type="match status" value="5"/>
</dbReference>